<comment type="caution">
    <text evidence="2">The sequence shown here is derived from an EMBL/GenBank/DDBJ whole genome shotgun (WGS) entry which is preliminary data.</text>
</comment>
<keyword evidence="2" id="KW-0808">Transferase</keyword>
<evidence type="ECO:0000313" key="3">
    <source>
        <dbReference type="Proteomes" id="UP000448575"/>
    </source>
</evidence>
<gene>
    <name evidence="2" type="ORF">GTP41_14790</name>
</gene>
<feature type="region of interest" description="Disordered" evidence="1">
    <location>
        <begin position="104"/>
        <end position="129"/>
    </location>
</feature>
<sequence>MSLHRPDGRLVRQWRGRHVLQHGHGRVQVPWRATAAMPNGIYELRLQAGEIRQRRPLAIGPTTLLASTATRVPPASMPGRTLAGPAHFDRLPYAIIYGNLHSQTNHSDGGGDPAHCDGAQAPQSAPFGPADAYQFAERHGLQFLLASEHNHMFDGSEGSAPGADPLAARQLYRMGLDSAASYSAAHPAFTALYGQEWGIISGGGHINILNSPALLGWERSADGQPFADLVTPRNDYAALYKAMHEQGWLGQFNHPKENQFPLGGKALAYSQDGAAAMALCEIMNSHAFSARTDESEVRHSFYESTCNRLLEAGYQLAFSSNQDNHCANWGAAYGNRTGILLPAGDRQTQESVLAAIRARRVFATMDKHSAIALSANGAIMGSEVDNSGPLALQVHFASSTGRGIATLEIMEGVPGRQGAVRALPGVRALQHTLTPAPGRHFYYARITQDDGRQLWSAPIWINQR</sequence>
<dbReference type="AlphaFoldDB" id="A0A6N9HIN6"/>
<accession>A0A6N9HIN6</accession>
<dbReference type="Proteomes" id="UP000448575">
    <property type="component" value="Unassembled WGS sequence"/>
</dbReference>
<keyword evidence="3" id="KW-1185">Reference proteome</keyword>
<evidence type="ECO:0000256" key="1">
    <source>
        <dbReference type="SAM" id="MobiDB-lite"/>
    </source>
</evidence>
<dbReference type="SUPFAM" id="SSF89550">
    <property type="entry name" value="PHP domain-like"/>
    <property type="match status" value="1"/>
</dbReference>
<reference evidence="2 3" key="1">
    <citation type="submission" date="2019-12" db="EMBL/GenBank/DDBJ databases">
        <title>Novel species isolated from a subtropical stream in China.</title>
        <authorList>
            <person name="Lu H."/>
        </authorList>
    </citation>
    <scope>NUCLEOTIDE SEQUENCE [LARGE SCALE GENOMIC DNA]</scope>
    <source>
        <strain evidence="2 3">DS3</strain>
    </source>
</reference>
<evidence type="ECO:0000313" key="2">
    <source>
        <dbReference type="EMBL" id="MYN03360.1"/>
    </source>
</evidence>
<proteinExistence type="predicted"/>
<name>A0A6N9HIN6_9BURK</name>
<dbReference type="Gene3D" id="3.20.20.140">
    <property type="entry name" value="Metal-dependent hydrolases"/>
    <property type="match status" value="1"/>
</dbReference>
<dbReference type="GO" id="GO:0016740">
    <property type="term" value="F:transferase activity"/>
    <property type="evidence" value="ECO:0007669"/>
    <property type="project" value="UniProtKB-KW"/>
</dbReference>
<dbReference type="EMBL" id="WWCJ01000009">
    <property type="protein sequence ID" value="MYN03360.1"/>
    <property type="molecule type" value="Genomic_DNA"/>
</dbReference>
<dbReference type="InterPro" id="IPR016195">
    <property type="entry name" value="Pol/histidinol_Pase-like"/>
</dbReference>
<organism evidence="2 3">
    <name type="scientific">Pseudoduganella guangdongensis</name>
    <dbReference type="NCBI Taxonomy" id="2692179"/>
    <lineage>
        <taxon>Bacteria</taxon>
        <taxon>Pseudomonadati</taxon>
        <taxon>Pseudomonadota</taxon>
        <taxon>Betaproteobacteria</taxon>
        <taxon>Burkholderiales</taxon>
        <taxon>Oxalobacteraceae</taxon>
        <taxon>Telluria group</taxon>
        <taxon>Pseudoduganella</taxon>
    </lineage>
</organism>
<protein>
    <submittedName>
        <fullName evidence="2">Phosphotransferase</fullName>
    </submittedName>
</protein>
<dbReference type="NCBIfam" id="NF038032">
    <property type="entry name" value="CehA_McbA_metalo"/>
    <property type="match status" value="1"/>
</dbReference>